<name>A0A160GG84_9GAMM</name>
<feature type="region of interest" description="Disordered" evidence="8">
    <location>
        <begin position="34"/>
        <end position="66"/>
    </location>
</feature>
<dbReference type="Pfam" id="PF17484">
    <property type="entry name" value="TbpB_A"/>
    <property type="match status" value="1"/>
</dbReference>
<dbReference type="KEGG" id="moi:MOVS_07995"/>
<dbReference type="SUPFAM" id="SSF56925">
    <property type="entry name" value="OMPA-like"/>
    <property type="match status" value="2"/>
</dbReference>
<feature type="coiled-coil region" evidence="7">
    <location>
        <begin position="461"/>
        <end position="515"/>
    </location>
</feature>
<dbReference type="InterPro" id="IPR001677">
    <property type="entry name" value="TbpB_B_D"/>
</dbReference>
<dbReference type="GO" id="GO:0009279">
    <property type="term" value="C:cell outer membrane"/>
    <property type="evidence" value="ECO:0007669"/>
    <property type="project" value="UniProtKB-SubCell"/>
</dbReference>
<evidence type="ECO:0000256" key="8">
    <source>
        <dbReference type="SAM" id="MobiDB-lite"/>
    </source>
</evidence>
<evidence type="ECO:0000259" key="11">
    <source>
        <dbReference type="Pfam" id="PF17484"/>
    </source>
</evidence>
<keyword evidence="7" id="KW-0175">Coiled coil</keyword>
<evidence type="ECO:0000256" key="7">
    <source>
        <dbReference type="SAM" id="Coils"/>
    </source>
</evidence>
<feature type="compositionally biased region" description="Basic and acidic residues" evidence="8">
    <location>
        <begin position="51"/>
        <end position="66"/>
    </location>
</feature>
<evidence type="ECO:0000313" key="12">
    <source>
        <dbReference type="EMBL" id="ANB91916.1"/>
    </source>
</evidence>
<dbReference type="EMBL" id="CP011158">
    <property type="protein sequence ID" value="ANB91916.1"/>
    <property type="molecule type" value="Genomic_DNA"/>
</dbReference>
<evidence type="ECO:0000256" key="5">
    <source>
        <dbReference type="ARBA" id="ARBA00023288"/>
    </source>
</evidence>
<dbReference type="GO" id="GO:0009986">
    <property type="term" value="C:cell surface"/>
    <property type="evidence" value="ECO:0007669"/>
    <property type="project" value="UniProtKB-SubCell"/>
</dbReference>
<dbReference type="STRING" id="29433.MOVS_07995"/>
<evidence type="ECO:0000313" key="15">
    <source>
        <dbReference type="Proteomes" id="UP000255102"/>
    </source>
</evidence>
<dbReference type="EMBL" id="UGPW01000001">
    <property type="protein sequence ID" value="STY87649.1"/>
    <property type="molecule type" value="Genomic_DNA"/>
</dbReference>
<feature type="compositionally biased region" description="Basic and acidic residues" evidence="8">
    <location>
        <begin position="1235"/>
        <end position="1246"/>
    </location>
</feature>
<evidence type="ECO:0000256" key="6">
    <source>
        <dbReference type="ARBA" id="ARBA00023628"/>
    </source>
</evidence>
<evidence type="ECO:0000313" key="13">
    <source>
        <dbReference type="EMBL" id="STY87649.1"/>
    </source>
</evidence>
<organism evidence="13 15">
    <name type="scientific">Moraxella ovis</name>
    <dbReference type="NCBI Taxonomy" id="29433"/>
    <lineage>
        <taxon>Bacteria</taxon>
        <taxon>Pseudomonadati</taxon>
        <taxon>Pseudomonadota</taxon>
        <taxon>Gammaproteobacteria</taxon>
        <taxon>Moraxellales</taxon>
        <taxon>Moraxellaceae</taxon>
        <taxon>Moraxella</taxon>
    </lineage>
</organism>
<dbReference type="InterPro" id="IPR038669">
    <property type="entry name" value="TbpB_N-lobe_sf"/>
</dbReference>
<reference evidence="13 15" key="2">
    <citation type="submission" date="2018-06" db="EMBL/GenBank/DDBJ databases">
        <authorList>
            <consortium name="Pathogen Informatics"/>
            <person name="Doyle S."/>
        </authorList>
    </citation>
    <scope>NUCLEOTIDE SEQUENCE [LARGE SCALE GENOMIC DNA]</scope>
    <source>
        <strain evidence="13 15">NCTC11227</strain>
    </source>
</reference>
<feature type="domain" description="Transferrin-binding protein B C-lobe/N-lobe beta-barrel" evidence="10">
    <location>
        <begin position="186"/>
        <end position="359"/>
    </location>
</feature>
<proteinExistence type="predicted"/>
<evidence type="ECO:0000256" key="9">
    <source>
        <dbReference type="SAM" id="SignalP"/>
    </source>
</evidence>
<comment type="subcellular location">
    <subcellularLocation>
        <location evidence="2">Cell outer membrane</location>
        <topology evidence="2">Lipid-anchor</topology>
    </subcellularLocation>
    <subcellularLocation>
        <location evidence="1">Cell surface</location>
    </subcellularLocation>
</comment>
<feature type="signal peptide" evidence="9">
    <location>
        <begin position="1"/>
        <end position="33"/>
    </location>
</feature>
<keyword evidence="9" id="KW-0732">Signal</keyword>
<evidence type="ECO:0000256" key="4">
    <source>
        <dbReference type="ARBA" id="ARBA00023139"/>
    </source>
</evidence>
<reference evidence="12 14" key="1">
    <citation type="submission" date="2015-04" db="EMBL/GenBank/DDBJ databases">
        <authorList>
            <person name="Calcutt M.J."/>
            <person name="Foecking M.F."/>
        </authorList>
    </citation>
    <scope>NUCLEOTIDE SEQUENCE [LARGE SCALE GENOMIC DNA]</scope>
    <source>
        <strain evidence="12 14">199/55</strain>
    </source>
</reference>
<feature type="region of interest" description="Disordered" evidence="8">
    <location>
        <begin position="1226"/>
        <end position="1246"/>
    </location>
</feature>
<dbReference type="Gene3D" id="2.40.160.90">
    <property type="match status" value="2"/>
</dbReference>
<feature type="domain" description="Transferrin-binding protein B C-lobe/N-lobe beta-barrel" evidence="10">
    <location>
        <begin position="1089"/>
        <end position="1220"/>
    </location>
</feature>
<keyword evidence="14" id="KW-1185">Reference proteome</keyword>
<accession>A0A160GG84</accession>
<evidence type="ECO:0000256" key="3">
    <source>
        <dbReference type="ARBA" id="ARBA00023026"/>
    </source>
</evidence>
<evidence type="ECO:0000256" key="2">
    <source>
        <dbReference type="ARBA" id="ARBA00004459"/>
    </source>
</evidence>
<dbReference type="Proteomes" id="UP000255102">
    <property type="component" value="Unassembled WGS sequence"/>
</dbReference>
<keyword evidence="5" id="KW-0449">Lipoprotein</keyword>
<evidence type="ECO:0000256" key="1">
    <source>
        <dbReference type="ARBA" id="ARBA00004241"/>
    </source>
</evidence>
<dbReference type="RefSeq" id="WP_063514498.1">
    <property type="nucleotide sequence ID" value="NZ_CP011158.1"/>
</dbReference>
<keyword evidence="3" id="KW-0843">Virulence</keyword>
<dbReference type="AlphaFoldDB" id="A0A160GG84"/>
<feature type="domain" description="Transferrin-binding protein B N-lobe handle" evidence="11">
    <location>
        <begin position="63"/>
        <end position="180"/>
    </location>
</feature>
<evidence type="ECO:0000313" key="14">
    <source>
        <dbReference type="Proteomes" id="UP000076765"/>
    </source>
</evidence>
<dbReference type="Pfam" id="PF01298">
    <property type="entry name" value="TbpB_B_D"/>
    <property type="match status" value="2"/>
</dbReference>
<feature type="chain" id="PRO_5030022187" description="Transferrin-binding protein B" evidence="9">
    <location>
        <begin position="34"/>
        <end position="1246"/>
    </location>
</feature>
<dbReference type="Gene3D" id="2.40.128.250">
    <property type="match status" value="1"/>
</dbReference>
<sequence length="1246" mass="139174">MSDSFNTKRFTPLPLVLAVSAALLTACSTGGFSNPNNIQMGLDPTDIPKPTNKDSVQKVEKTAEQAETDKLNAPSLGAFSLIPKRNLYANKEKEKKIAVDDVIKTNGDPVAELEAKIKEWYPDQPIHKNDETNKNYQFVKAGWIFSNHLYTDDTNHNPAGEQETRYQKGDGYVYYYGEQPTMGIAKGKATYNGHWDFATDAKQIRHKNTDGDKGLGPEAIGGGAFYNMDKSFGNDVGAVSFAERYEGDQPPRQGHHKAVFEADFDNKKLTGTLRAETRSLLNEEPKTEDRYRIEANIKGNRFLGSAIVLNEIKEKTFTLFKTDATNRLEGGFYGPQAQELAGKFLTDDESVFGVFAAKRDKDNQDQQVSVDRAYGSLYVDMTKDKDVNPRQKSSISDFDLLGDIKQISVNNQLIELLPVTNGKFAQQSVDLPTGQKAVITNFGTTDGLVNLGYINRTKDLNKKSAAQIAAEKRAAEDAEKRAAAAKVAEAKAQVAERRNSKAQELNDALDEAFDNYRLGQDQDKHELRKQLIEKVFASYSTRSDDVLKEIDELLGQVDEFKNQASQNANKDKGGSIDDELEKFDDDFFAVSEKITTIFKKGDKITEGNEDKWAEFLEIESETLALATAGDLLGKYNVEDITKAKNQLKSSLRSAENRLNDIISNYEGGELEEDELEKKLSEQVLSAHKNGNKQEIEQKVKKLVTQLKEIIDKDEHGDDETLGADNLAERDRTVEAIVALIKDGDKFDPSKEENWKVFLPKESTIKPKEMEKVEYSAEAIRLAKNDFRAQLSRDQDELIGLLGEYRDHQMPSSRDLANDPETQKILAGVPQEIKNVLDVRQSDEKDDAYKQAIKKLDDHLKAKTMAYYADKKHDAEAQTEIEAFEKNMKRKVLAFYEQKHEQAELKAILDEIPEDTKGKLAAYFAGEQDKSTLDKILADVDENVRERVLAHYDEKRDEKEIEQIKQALPSRIESRVLAYYSSEKQGQVKAELKSVLEKIDAAVKVAIEELKEAGEIYNKQQAALEKLQKASAEPQRMLVELVAKGDKANVDNEDNLLSFLKAGPLTEDMGLDNSLSGFYVMGERTPVSEIPRQGEAYYRGTWHARIESGRTWSTEPGLGQYDSQAKFHVNFDDKSLVGQLIEKGLAKPAFDIQATIKDNTFSGRAIARDTGLYLDKVLDIGGGIIKQNALFDDNLHGAFYGENAQHLAGGFSFDGEQDIGGEKEPAIGGGVFYGTKDGKDNTDNVSK</sequence>
<dbReference type="InterPro" id="IPR035313">
    <property type="entry name" value="TbpB_N-lobe"/>
</dbReference>
<protein>
    <recommendedName>
        <fullName evidence="6">Transferrin-binding protein B</fullName>
    </recommendedName>
</protein>
<dbReference type="Proteomes" id="UP000076765">
    <property type="component" value="Chromosome"/>
</dbReference>
<feature type="coiled-coil region" evidence="7">
    <location>
        <begin position="637"/>
        <end position="664"/>
    </location>
</feature>
<gene>
    <name evidence="13" type="primary">tbpB_2</name>
    <name evidence="12" type="ORF">MOVS_07995</name>
    <name evidence="13" type="ORF">NCTC11227_01668</name>
</gene>
<keyword evidence="4" id="KW-0564">Palmitate</keyword>
<dbReference type="InterPro" id="IPR011250">
    <property type="entry name" value="OMP/PagP_B-barrel"/>
</dbReference>
<evidence type="ECO:0000259" key="10">
    <source>
        <dbReference type="Pfam" id="PF01298"/>
    </source>
</evidence>